<dbReference type="GO" id="GO:0030479">
    <property type="term" value="C:actin cortical patch"/>
    <property type="evidence" value="ECO:0007669"/>
    <property type="project" value="TreeGrafter"/>
</dbReference>
<dbReference type="Proteomes" id="UP000518752">
    <property type="component" value="Unassembled WGS sequence"/>
</dbReference>
<evidence type="ECO:0000259" key="2">
    <source>
        <dbReference type="Pfam" id="PF09949"/>
    </source>
</evidence>
<accession>A0A8H5MC53</accession>
<keyword evidence="1" id="KW-0732">Signal</keyword>
<dbReference type="PANTHER" id="PTHR28208">
    <property type="entry name" value="PHOSPHATIDATE PHOSPHATASE APP1"/>
    <property type="match status" value="1"/>
</dbReference>
<dbReference type="InterPro" id="IPR019236">
    <property type="entry name" value="APP1_cat"/>
</dbReference>
<dbReference type="Pfam" id="PF09949">
    <property type="entry name" value="APP1_cat"/>
    <property type="match status" value="1"/>
</dbReference>
<evidence type="ECO:0000256" key="1">
    <source>
        <dbReference type="SAM" id="SignalP"/>
    </source>
</evidence>
<dbReference type="EMBL" id="JAACJN010000024">
    <property type="protein sequence ID" value="KAF5389075.1"/>
    <property type="molecule type" value="Genomic_DNA"/>
</dbReference>
<evidence type="ECO:0000313" key="4">
    <source>
        <dbReference type="Proteomes" id="UP000518752"/>
    </source>
</evidence>
<feature type="chain" id="PRO_5034008881" description="Phosphatidate phosphatase APP1 catalytic domain-containing protein" evidence="1">
    <location>
        <begin position="19"/>
        <end position="386"/>
    </location>
</feature>
<protein>
    <recommendedName>
        <fullName evidence="2">Phosphatidate phosphatase APP1 catalytic domain-containing protein</fullName>
    </recommendedName>
</protein>
<name>A0A8H5MC53_9AGAR</name>
<organism evidence="3 4">
    <name type="scientific">Collybiopsis confluens</name>
    <dbReference type="NCBI Taxonomy" id="2823264"/>
    <lineage>
        <taxon>Eukaryota</taxon>
        <taxon>Fungi</taxon>
        <taxon>Dikarya</taxon>
        <taxon>Basidiomycota</taxon>
        <taxon>Agaricomycotina</taxon>
        <taxon>Agaricomycetes</taxon>
        <taxon>Agaricomycetidae</taxon>
        <taxon>Agaricales</taxon>
        <taxon>Marasmiineae</taxon>
        <taxon>Omphalotaceae</taxon>
        <taxon>Collybiopsis</taxon>
    </lineage>
</organism>
<gene>
    <name evidence="3" type="ORF">D9757_004971</name>
</gene>
<dbReference type="InterPro" id="IPR052935">
    <property type="entry name" value="Mg2+_PAP"/>
</dbReference>
<feature type="signal peptide" evidence="1">
    <location>
        <begin position="1"/>
        <end position="18"/>
    </location>
</feature>
<keyword evidence="4" id="KW-1185">Reference proteome</keyword>
<evidence type="ECO:0000313" key="3">
    <source>
        <dbReference type="EMBL" id="KAF5389075.1"/>
    </source>
</evidence>
<dbReference type="GO" id="GO:0008195">
    <property type="term" value="F:phosphatidate phosphatase activity"/>
    <property type="evidence" value="ECO:0007669"/>
    <property type="project" value="InterPro"/>
</dbReference>
<reference evidence="3 4" key="1">
    <citation type="journal article" date="2020" name="ISME J.">
        <title>Uncovering the hidden diversity of litter-decomposition mechanisms in mushroom-forming fungi.</title>
        <authorList>
            <person name="Floudas D."/>
            <person name="Bentzer J."/>
            <person name="Ahren D."/>
            <person name="Johansson T."/>
            <person name="Persson P."/>
            <person name="Tunlid A."/>
        </authorList>
    </citation>
    <scope>NUCLEOTIDE SEQUENCE [LARGE SCALE GENOMIC DNA]</scope>
    <source>
        <strain evidence="3 4">CBS 406.79</strain>
    </source>
</reference>
<feature type="domain" description="Phosphatidate phosphatase APP1 catalytic" evidence="2">
    <location>
        <begin position="176"/>
        <end position="340"/>
    </location>
</feature>
<proteinExistence type="predicted"/>
<dbReference type="OrthoDB" id="414243at2759"/>
<dbReference type="PANTHER" id="PTHR28208:SF1">
    <property type="entry name" value="FILAMENT ORGANIZATION PROTEIN APP1-LIKE, PUTATIVE (AFU_ORTHOLOGUE AFUA_1G06650)-RELATED"/>
    <property type="match status" value="1"/>
</dbReference>
<comment type="caution">
    <text evidence="3">The sequence shown here is derived from an EMBL/GenBank/DDBJ whole genome shotgun (WGS) entry which is preliminary data.</text>
</comment>
<sequence length="386" mass="43239">MKFNCLAVHLLSIPLVYALPSPLQRVSSTLLLNALAYQSPESPTEIIAEIESFVHLTDTGLSPFRAALRTLLQETLHITDPNQLNTAVERTKYFPAVPVPNAQTTISLAGCTEKKTRLPRTGLFKNIGFVSASASIYSCRFPLDKSRTFQITADAENPAIHATATATVFFSPPKGFGVISDIDDTVKISNVHDKNLMLSTMLYHESVAVPGMPELYTSLSKSLIADNILPQFVYISGSPFQLFPFLSSFIEQHFQNANGPILLRPFSITNPRFLFDLLWKGAKADQGKLDYKLGQIERVNKIYPEKGFLLIGDEGEQDPEVYAKAYHKFGERFVRCIWIRTIKDKSEGREVRMDTVFKDIPKTKYRLFEDHQIPGMQKIDVAGGKC</sequence>
<dbReference type="AlphaFoldDB" id="A0A8H5MC53"/>